<dbReference type="EMBL" id="JADCKQ010000001">
    <property type="protein sequence ID" value="MBI1492095.1"/>
    <property type="molecule type" value="Genomic_DNA"/>
</dbReference>
<gene>
    <name evidence="1" type="ORF">H1D41_00435</name>
</gene>
<dbReference type="RefSeq" id="WP_228847060.1">
    <property type="nucleotide sequence ID" value="NZ_JADCKQ010000001.1"/>
</dbReference>
<proteinExistence type="predicted"/>
<organism evidence="1 2">
    <name type="scientific">Halocynthiibacter styelae</name>
    <dbReference type="NCBI Taxonomy" id="2761955"/>
    <lineage>
        <taxon>Bacteria</taxon>
        <taxon>Pseudomonadati</taxon>
        <taxon>Pseudomonadota</taxon>
        <taxon>Alphaproteobacteria</taxon>
        <taxon>Rhodobacterales</taxon>
        <taxon>Paracoccaceae</taxon>
        <taxon>Halocynthiibacter</taxon>
    </lineage>
</organism>
<accession>A0A8J7LJ63</accession>
<evidence type="ECO:0000313" key="2">
    <source>
        <dbReference type="Proteomes" id="UP000640583"/>
    </source>
</evidence>
<reference evidence="1" key="1">
    <citation type="submission" date="2020-10" db="EMBL/GenBank/DDBJ databases">
        <title>Paenihalocynthiibacter styelae gen. nov., sp. nov., isolated from stalked sea squirt Styela clava.</title>
        <authorList>
            <person name="Kim Y.-O."/>
            <person name="Yoon J.-H."/>
        </authorList>
    </citation>
    <scope>NUCLEOTIDE SEQUENCE</scope>
    <source>
        <strain evidence="1">MYP1-1</strain>
    </source>
</reference>
<sequence>MELALKEVCVPALRTLGFKGSFPHFYKNSDGFVELITFQFFSAGGSFCVNLGYVDFEGKNVSLGQDTEISKLRVSSTKDFRRMGAVADGDRWFCFGSTSYGTRRGQPFSVKELAEHCSALFKTDAEIWWRSKKDAECEAVATDIDPTP</sequence>
<comment type="caution">
    <text evidence="1">The sequence shown here is derived from an EMBL/GenBank/DDBJ whole genome shotgun (WGS) entry which is preliminary data.</text>
</comment>
<dbReference type="Proteomes" id="UP000640583">
    <property type="component" value="Unassembled WGS sequence"/>
</dbReference>
<name>A0A8J7LJ63_9RHOB</name>
<dbReference type="Pfam" id="PF14137">
    <property type="entry name" value="DUF4304"/>
    <property type="match status" value="1"/>
</dbReference>
<keyword evidence="2" id="KW-1185">Reference proteome</keyword>
<evidence type="ECO:0000313" key="1">
    <source>
        <dbReference type="EMBL" id="MBI1492095.1"/>
    </source>
</evidence>
<dbReference type="AlphaFoldDB" id="A0A8J7LJ63"/>
<protein>
    <submittedName>
        <fullName evidence="1">DUF4304 domain-containing protein</fullName>
    </submittedName>
</protein>
<dbReference type="InterPro" id="IPR025412">
    <property type="entry name" value="DUF4304"/>
</dbReference>